<reference evidence="3" key="2">
    <citation type="submission" date="2015-10" db="EMBL/GenBank/DDBJ databases">
        <title>EvidentialGene: Evidence-directed Construction of Complete mRNA Transcriptomes without Genomes.</title>
        <authorList>
            <person name="Gilbert D.G."/>
        </authorList>
    </citation>
    <scope>NUCLEOTIDE SEQUENCE</scope>
</reference>
<protein>
    <submittedName>
        <fullName evidence="2">Brain chitinase and chia</fullName>
    </submittedName>
</protein>
<name>A0A0P4YKK4_9CRUS</name>
<dbReference type="EMBL" id="GDIP01226330">
    <property type="protein sequence ID" value="JAI97071.1"/>
    <property type="molecule type" value="Transcribed_RNA"/>
</dbReference>
<dbReference type="AlphaFoldDB" id="A0A0P4YKK4"/>
<reference evidence="2" key="1">
    <citation type="submission" date="2015-10" db="EMBL/GenBank/DDBJ databases">
        <title>Daphnia magna gene sets from two clonal populations assembled and annotated with EvidentialGene.</title>
        <authorList>
            <person name="Gilbert D."/>
            <person name="Podicheti R."/>
            <person name="Orsini L."/>
            <person name="Colbourne J."/>
            <person name="Pfrender M."/>
        </authorList>
    </citation>
    <scope>NUCLEOTIDE SEQUENCE</scope>
</reference>
<dbReference type="EMBL" id="GDIQ01082504">
    <property type="protein sequence ID" value="JAN12233.1"/>
    <property type="molecule type" value="Transcribed_RNA"/>
</dbReference>
<accession>A0A0P4YKK4</accession>
<keyword evidence="1" id="KW-0472">Membrane</keyword>
<evidence type="ECO:0000313" key="2">
    <source>
        <dbReference type="EMBL" id="JAI97071.1"/>
    </source>
</evidence>
<sequence>MMVELIGTFFKISYVSYTTCKWICVFYYACCLLFLNHLAFNLLLRNIVSSVQQVQFAYKTRMNFMSSGRSAAMLLLLAVLFAPVLSVYFTGGYYYDTRCNFYGYDMGKKLNFALRGGCGTLCLNTPGCTHFSHNSLYCYLKRNPGFFHRNYNLFTNCGWIPNRSAQTMSDYAEFRGVVEDQVYDK</sequence>
<reference evidence="2" key="3">
    <citation type="submission" date="2015-10" db="EMBL/GenBank/DDBJ databases">
        <authorList>
            <person name="Gilbert D.G."/>
        </authorList>
    </citation>
    <scope>NUCLEOTIDE SEQUENCE</scope>
</reference>
<proteinExistence type="predicted"/>
<evidence type="ECO:0000256" key="1">
    <source>
        <dbReference type="SAM" id="Phobius"/>
    </source>
</evidence>
<evidence type="ECO:0000313" key="3">
    <source>
        <dbReference type="EMBL" id="JAN12233.1"/>
    </source>
</evidence>
<keyword evidence="1" id="KW-0812">Transmembrane</keyword>
<keyword evidence="1" id="KW-1133">Transmembrane helix</keyword>
<organism evidence="2">
    <name type="scientific">Daphnia magna</name>
    <dbReference type="NCBI Taxonomy" id="35525"/>
    <lineage>
        <taxon>Eukaryota</taxon>
        <taxon>Metazoa</taxon>
        <taxon>Ecdysozoa</taxon>
        <taxon>Arthropoda</taxon>
        <taxon>Crustacea</taxon>
        <taxon>Branchiopoda</taxon>
        <taxon>Diplostraca</taxon>
        <taxon>Cladocera</taxon>
        <taxon>Anomopoda</taxon>
        <taxon>Daphniidae</taxon>
        <taxon>Daphnia</taxon>
    </lineage>
</organism>
<feature type="transmembrane region" description="Helical" evidence="1">
    <location>
        <begin position="71"/>
        <end position="95"/>
    </location>
</feature>